<dbReference type="Gene3D" id="3.40.50.2000">
    <property type="entry name" value="Glycogen Phosphorylase B"/>
    <property type="match status" value="2"/>
</dbReference>
<feature type="domain" description="Glycosyl transferase family 1" evidence="1">
    <location>
        <begin position="183"/>
        <end position="332"/>
    </location>
</feature>
<gene>
    <name evidence="2" type="ORF">NX722_01735</name>
</gene>
<dbReference type="EC" id="2.4.-.-" evidence="2"/>
<reference evidence="2 3" key="1">
    <citation type="submission" date="2022-10" db="EMBL/GenBank/DDBJ databases">
        <title>High-quality genome sequences of two octocoral-associated bacteria, Endozoicomonas euniceicola EF212 and Endozoicomonas gorgoniicola PS125.</title>
        <authorList>
            <person name="Chiou Y.-J."/>
            <person name="Chen Y.-H."/>
        </authorList>
    </citation>
    <scope>NUCLEOTIDE SEQUENCE [LARGE SCALE GENOMIC DNA]</scope>
    <source>
        <strain evidence="2 3">PS125</strain>
    </source>
</reference>
<dbReference type="PANTHER" id="PTHR12526:SF630">
    <property type="entry name" value="GLYCOSYLTRANSFERASE"/>
    <property type="match status" value="1"/>
</dbReference>
<keyword evidence="2" id="KW-0328">Glycosyltransferase</keyword>
<sequence length="352" mass="39958">MKLITVNSNKSTTIGGVEGLIRFIQSLDIDYKMIELFFSIGTKEVYQENKNIDYIDYSIKNHSGLLSKLGLKINQIRKIKSCSAGDGAVIILFHPNDLLYMPVSILKSSKIILVQTNRFDIFFKPFSKIIMALVKKYINYVTVYTKKDKAVLTEMYPDLGKKIKVIPRGCRIQSCETVRTCSKKLVTVARIDEDQKDFTAMLDIFSRLPKGYSLDIYGGGSAEEIASLQEKVGKVPGVQFKGEVSDDLPKVLQQYSVFLMTSRYEGFGQTLIEARSQGLPIVVFDNFDALSFIVENGFNGFAIQNNDRHEFSRKILELCENEHIYMNMTRNALSKAQETNLDLVNSLWKEIL</sequence>
<dbReference type="Pfam" id="PF00534">
    <property type="entry name" value="Glycos_transf_1"/>
    <property type="match status" value="1"/>
</dbReference>
<comment type="caution">
    <text evidence="2">The sequence shown here is derived from an EMBL/GenBank/DDBJ whole genome shotgun (WGS) entry which is preliminary data.</text>
</comment>
<evidence type="ECO:0000313" key="2">
    <source>
        <dbReference type="EMBL" id="MCW7551380.1"/>
    </source>
</evidence>
<protein>
    <submittedName>
        <fullName evidence="2">Glycosyltransferase</fullName>
        <ecNumber evidence="2">2.4.-.-</ecNumber>
    </submittedName>
</protein>
<proteinExistence type="predicted"/>
<organism evidence="2 3">
    <name type="scientific">Endozoicomonas gorgoniicola</name>
    <dbReference type="NCBI Taxonomy" id="1234144"/>
    <lineage>
        <taxon>Bacteria</taxon>
        <taxon>Pseudomonadati</taxon>
        <taxon>Pseudomonadota</taxon>
        <taxon>Gammaproteobacteria</taxon>
        <taxon>Oceanospirillales</taxon>
        <taxon>Endozoicomonadaceae</taxon>
        <taxon>Endozoicomonas</taxon>
    </lineage>
</organism>
<keyword evidence="3" id="KW-1185">Reference proteome</keyword>
<dbReference type="PANTHER" id="PTHR12526">
    <property type="entry name" value="GLYCOSYLTRANSFERASE"/>
    <property type="match status" value="1"/>
</dbReference>
<keyword evidence="2" id="KW-0808">Transferase</keyword>
<dbReference type="InterPro" id="IPR001296">
    <property type="entry name" value="Glyco_trans_1"/>
</dbReference>
<dbReference type="GO" id="GO:0016757">
    <property type="term" value="F:glycosyltransferase activity"/>
    <property type="evidence" value="ECO:0007669"/>
    <property type="project" value="UniProtKB-KW"/>
</dbReference>
<evidence type="ECO:0000313" key="3">
    <source>
        <dbReference type="Proteomes" id="UP001209854"/>
    </source>
</evidence>
<accession>A0ABT3MPS9</accession>
<dbReference type="RefSeq" id="WP_262566438.1">
    <property type="nucleotide sequence ID" value="NZ_JAPFCC010000001.1"/>
</dbReference>
<name>A0ABT3MPS9_9GAMM</name>
<dbReference type="Proteomes" id="UP001209854">
    <property type="component" value="Unassembled WGS sequence"/>
</dbReference>
<dbReference type="SUPFAM" id="SSF53756">
    <property type="entry name" value="UDP-Glycosyltransferase/glycogen phosphorylase"/>
    <property type="match status" value="1"/>
</dbReference>
<dbReference type="EMBL" id="JAPFCC010000001">
    <property type="protein sequence ID" value="MCW7551380.1"/>
    <property type="molecule type" value="Genomic_DNA"/>
</dbReference>
<evidence type="ECO:0000259" key="1">
    <source>
        <dbReference type="Pfam" id="PF00534"/>
    </source>
</evidence>